<dbReference type="PATRIC" id="fig|1131455.3.peg.157"/>
<gene>
    <name evidence="2" type="ORF">MCANUFG4_00763</name>
</gene>
<reference evidence="2 3" key="1">
    <citation type="journal article" date="2012" name="J. Bacteriol.">
        <title>Genome annotation of five Mycoplasma canis strains.</title>
        <authorList>
            <person name="Brown D.R."/>
            <person name="May M."/>
            <person name="Michaels D.L."/>
            <person name="Barbet A.F."/>
        </authorList>
    </citation>
    <scope>NUCLEOTIDE SEQUENCE [LARGE SCALE GENOMIC DNA]</scope>
    <source>
        <strain evidence="2 3">UFG4</strain>
    </source>
</reference>
<keyword evidence="1" id="KW-0812">Transmembrane</keyword>
<evidence type="ECO:0000313" key="3">
    <source>
        <dbReference type="Proteomes" id="UP000006229"/>
    </source>
</evidence>
<dbReference type="RefSeq" id="WP_004795635.1">
    <property type="nucleotide sequence ID" value="NZ_AJFU01000004.1"/>
</dbReference>
<evidence type="ECO:0000256" key="1">
    <source>
        <dbReference type="SAM" id="Phobius"/>
    </source>
</evidence>
<keyword evidence="1" id="KW-1133">Transmembrane helix</keyword>
<dbReference type="Proteomes" id="UP000006229">
    <property type="component" value="Unassembled WGS sequence"/>
</dbReference>
<proteinExistence type="predicted"/>
<comment type="caution">
    <text evidence="2">The sequence shown here is derived from an EMBL/GenBank/DDBJ whole genome shotgun (WGS) entry which is preliminary data.</text>
</comment>
<dbReference type="OrthoDB" id="400847at2"/>
<evidence type="ECO:0000313" key="2">
    <source>
        <dbReference type="EMBL" id="EIE42121.1"/>
    </source>
</evidence>
<evidence type="ECO:0008006" key="4">
    <source>
        <dbReference type="Google" id="ProtNLM"/>
    </source>
</evidence>
<sequence>MARKKQSQFVLRFGEIQKNTEIKKYIFGTLYYTLNLVTFLSALYVAIIAVYFLAGNNKNYPGDVNPYRLEFWKDSSNYILTTTIINSITSMISSFIAFFAINSKFEYYKKKSNLLKFEYILFINKKWIYNSNNSSDNEFILFKRGLSILETNRYKSSAFLNYNEYKK</sequence>
<dbReference type="EMBL" id="AJFU01000004">
    <property type="protein sequence ID" value="EIE42121.1"/>
    <property type="molecule type" value="Genomic_DNA"/>
</dbReference>
<name>I1A6K0_9BACT</name>
<feature type="transmembrane region" description="Helical" evidence="1">
    <location>
        <begin position="30"/>
        <end position="54"/>
    </location>
</feature>
<protein>
    <recommendedName>
        <fullName evidence="4">DUF4231 domain-containing protein</fullName>
    </recommendedName>
</protein>
<keyword evidence="3" id="KW-1185">Reference proteome</keyword>
<feature type="transmembrane region" description="Helical" evidence="1">
    <location>
        <begin position="78"/>
        <end position="101"/>
    </location>
</feature>
<keyword evidence="1" id="KW-0472">Membrane</keyword>
<dbReference type="AlphaFoldDB" id="I1A6K0"/>
<organism evidence="2 3">
    <name type="scientific">Mycoplasmopsis canis UFG4</name>
    <dbReference type="NCBI Taxonomy" id="1131455"/>
    <lineage>
        <taxon>Bacteria</taxon>
        <taxon>Bacillati</taxon>
        <taxon>Mycoplasmatota</taxon>
        <taxon>Mycoplasmoidales</taxon>
        <taxon>Metamycoplasmataceae</taxon>
        <taxon>Mycoplasmopsis</taxon>
    </lineage>
</organism>
<accession>I1A6K0</accession>